<name>A0ABN0NSR2_9BACT</name>
<dbReference type="EMBL" id="AWUY01000076">
    <property type="protein sequence ID" value="ERJ77438.1"/>
    <property type="molecule type" value="Genomic_DNA"/>
</dbReference>
<comment type="caution">
    <text evidence="1">The sequence shown here is derived from an EMBL/GenBank/DDBJ whole genome shotgun (WGS) entry which is preliminary data.</text>
</comment>
<reference evidence="1 2" key="1">
    <citation type="submission" date="2013-06" db="EMBL/GenBank/DDBJ databases">
        <authorList>
            <person name="Weinstock G."/>
            <person name="Sodergren E."/>
            <person name="Lobos E.A."/>
            <person name="Fulton L."/>
            <person name="Fulton R."/>
            <person name="Courtney L."/>
            <person name="Fronick C."/>
            <person name="O'Laughlin M."/>
            <person name="Godfrey J."/>
            <person name="Wilson R.M."/>
            <person name="Miner T."/>
            <person name="Farmer C."/>
            <person name="Delehaunty K."/>
            <person name="Cordes M."/>
            <person name="Minx P."/>
            <person name="Tomlinson C."/>
            <person name="Chen J."/>
            <person name="Wollam A."/>
            <person name="Pepin K.H."/>
            <person name="Bhonagiri V."/>
            <person name="Zhang X."/>
            <person name="Warren W."/>
            <person name="Mitreva M."/>
            <person name="Mardis E.R."/>
            <person name="Wilson R.K."/>
        </authorList>
    </citation>
    <scope>NUCLEOTIDE SEQUENCE [LARGE SCALE GENOMIC DNA]</scope>
    <source>
        <strain evidence="1 2">ATCC 29426</strain>
    </source>
</reference>
<organism evidence="1 2">
    <name type="scientific">Prevotella disiens JCM 6334 = ATCC 29426</name>
    <dbReference type="NCBI Taxonomy" id="1235811"/>
    <lineage>
        <taxon>Bacteria</taxon>
        <taxon>Pseudomonadati</taxon>
        <taxon>Bacteroidota</taxon>
        <taxon>Bacteroidia</taxon>
        <taxon>Bacteroidales</taxon>
        <taxon>Prevotellaceae</taxon>
        <taxon>Prevotella</taxon>
    </lineage>
</organism>
<proteinExistence type="predicted"/>
<protein>
    <submittedName>
        <fullName evidence="1">Uncharacterized protein</fullName>
    </submittedName>
</protein>
<accession>A0ABN0NSR2</accession>
<keyword evidence="2" id="KW-1185">Reference proteome</keyword>
<evidence type="ECO:0000313" key="2">
    <source>
        <dbReference type="Proteomes" id="UP000016660"/>
    </source>
</evidence>
<evidence type="ECO:0000313" key="1">
    <source>
        <dbReference type="EMBL" id="ERJ77438.1"/>
    </source>
</evidence>
<dbReference type="Proteomes" id="UP000016660">
    <property type="component" value="Unassembled WGS sequence"/>
</dbReference>
<sequence>MTVLHNAKKLKLLVTKIQNEVELNEKYYLCINYEHQKKQV</sequence>
<gene>
    <name evidence="1" type="ORF">HMPREF0653_01062</name>
</gene>